<feature type="region of interest" description="Disordered" evidence="1">
    <location>
        <begin position="586"/>
        <end position="621"/>
    </location>
</feature>
<dbReference type="Proteomes" id="UP000799324">
    <property type="component" value="Unassembled WGS sequence"/>
</dbReference>
<dbReference type="EMBL" id="MU004504">
    <property type="protein sequence ID" value="KAF2649164.1"/>
    <property type="molecule type" value="Genomic_DNA"/>
</dbReference>
<gene>
    <name evidence="4" type="ORF">K491DRAFT_721922</name>
</gene>
<proteinExistence type="predicted"/>
<evidence type="ECO:0000256" key="1">
    <source>
        <dbReference type="SAM" id="MobiDB-lite"/>
    </source>
</evidence>
<dbReference type="OrthoDB" id="4733706at2759"/>
<feature type="transmembrane region" description="Helical" evidence="2">
    <location>
        <begin position="547"/>
        <end position="570"/>
    </location>
</feature>
<name>A0A6A6SSJ0_9PLEO</name>
<keyword evidence="2" id="KW-0812">Transmembrane</keyword>
<feature type="chain" id="PRO_5025458759" description="Mid2 domain-containing protein" evidence="3">
    <location>
        <begin position="22"/>
        <end position="621"/>
    </location>
</feature>
<accession>A0A6A6SSJ0</accession>
<keyword evidence="5" id="KW-1185">Reference proteome</keyword>
<feature type="region of interest" description="Disordered" evidence="1">
    <location>
        <begin position="509"/>
        <end position="533"/>
    </location>
</feature>
<evidence type="ECO:0000256" key="2">
    <source>
        <dbReference type="SAM" id="Phobius"/>
    </source>
</evidence>
<keyword evidence="2" id="KW-1133">Transmembrane helix</keyword>
<reference evidence="4" key="1">
    <citation type="journal article" date="2020" name="Stud. Mycol.">
        <title>101 Dothideomycetes genomes: a test case for predicting lifestyles and emergence of pathogens.</title>
        <authorList>
            <person name="Haridas S."/>
            <person name="Albert R."/>
            <person name="Binder M."/>
            <person name="Bloem J."/>
            <person name="Labutti K."/>
            <person name="Salamov A."/>
            <person name="Andreopoulos B."/>
            <person name="Baker S."/>
            <person name="Barry K."/>
            <person name="Bills G."/>
            <person name="Bluhm B."/>
            <person name="Cannon C."/>
            <person name="Castanera R."/>
            <person name="Culley D."/>
            <person name="Daum C."/>
            <person name="Ezra D."/>
            <person name="Gonzalez J."/>
            <person name="Henrissat B."/>
            <person name="Kuo A."/>
            <person name="Liang C."/>
            <person name="Lipzen A."/>
            <person name="Lutzoni F."/>
            <person name="Magnuson J."/>
            <person name="Mondo S."/>
            <person name="Nolan M."/>
            <person name="Ohm R."/>
            <person name="Pangilinan J."/>
            <person name="Park H.-J."/>
            <person name="Ramirez L."/>
            <person name="Alfaro M."/>
            <person name="Sun H."/>
            <person name="Tritt A."/>
            <person name="Yoshinaga Y."/>
            <person name="Zwiers L.-H."/>
            <person name="Turgeon B."/>
            <person name="Goodwin S."/>
            <person name="Spatafora J."/>
            <person name="Crous P."/>
            <person name="Grigoriev I."/>
        </authorList>
    </citation>
    <scope>NUCLEOTIDE SEQUENCE</scope>
    <source>
        <strain evidence="4">CBS 122681</strain>
    </source>
</reference>
<keyword evidence="2" id="KW-0472">Membrane</keyword>
<feature type="signal peptide" evidence="3">
    <location>
        <begin position="1"/>
        <end position="21"/>
    </location>
</feature>
<evidence type="ECO:0008006" key="6">
    <source>
        <dbReference type="Google" id="ProtNLM"/>
    </source>
</evidence>
<protein>
    <recommendedName>
        <fullName evidence="6">Mid2 domain-containing protein</fullName>
    </recommendedName>
</protein>
<evidence type="ECO:0000313" key="5">
    <source>
        <dbReference type="Proteomes" id="UP000799324"/>
    </source>
</evidence>
<evidence type="ECO:0000256" key="3">
    <source>
        <dbReference type="SAM" id="SignalP"/>
    </source>
</evidence>
<sequence length="621" mass="65325">MRSSTWRYAVTWALSLSCVAAGPSVDYTVRNAPGASTIDTYQAIRRELAKAAVEKRQTVLKNSTTLDKSWNGAVLLKFGAEKTVNDTGDDSTLTVSAGVEIVCTTCFVKGIATAELSFSEDFNVSNTIDQTLSSVHDKVDNFTDTVDDYFLNYTKTVLANFDDGIDVEDFAFPTFPFNFSMEIPSIPECNLRFQFDKMELYMEIDTILAVGATYELRLFASQTPIGISITPDLELGVVVAIDLILSVSGEIDISSGFHILLNDGAAINIALFGDDVSDIIFNGGKYEFLPVTIESAGIVFSAVLRVGVHAGFSVVTPTLPEVTVFGKTFKTPSVGGGIEVGIFANFAEFTTNVTYTPDEDCKLNVVQSYQMALGAQAGATIAFDDHTFGPMATASVPIFYTEIASLCAIQKTATSSTIAAATGATAAKRQAMTTATLTSTITHTGVTCMTSGLVNCPNSAQSTAQSVETSTATVTVPSGSSATWPATTGSTVTNDVTFGAQAKELDATTGAPVSYVPPPPSASSTGGSGGDSSSILEGKVGGVDKKLIIGVSVGVGVPALIALVTGLSLLMRRRNAKTYDPVAEETPMISEPYHSTTPVPGERYHDKPGKPSVDIADLGTR</sequence>
<dbReference type="AlphaFoldDB" id="A0A6A6SSJ0"/>
<organism evidence="4 5">
    <name type="scientific">Lophiostoma macrostomum CBS 122681</name>
    <dbReference type="NCBI Taxonomy" id="1314788"/>
    <lineage>
        <taxon>Eukaryota</taxon>
        <taxon>Fungi</taxon>
        <taxon>Dikarya</taxon>
        <taxon>Ascomycota</taxon>
        <taxon>Pezizomycotina</taxon>
        <taxon>Dothideomycetes</taxon>
        <taxon>Pleosporomycetidae</taxon>
        <taxon>Pleosporales</taxon>
        <taxon>Lophiostomataceae</taxon>
        <taxon>Lophiostoma</taxon>
    </lineage>
</organism>
<evidence type="ECO:0000313" key="4">
    <source>
        <dbReference type="EMBL" id="KAF2649164.1"/>
    </source>
</evidence>
<dbReference type="PROSITE" id="PS51257">
    <property type="entry name" value="PROKAR_LIPOPROTEIN"/>
    <property type="match status" value="1"/>
</dbReference>
<keyword evidence="3" id="KW-0732">Signal</keyword>